<dbReference type="STRING" id="1447883.A0A2B7YE07"/>
<evidence type="ECO:0000313" key="2">
    <source>
        <dbReference type="EMBL" id="PGH19273.1"/>
    </source>
</evidence>
<feature type="compositionally biased region" description="Basic and acidic residues" evidence="1">
    <location>
        <begin position="81"/>
        <end position="98"/>
    </location>
</feature>
<proteinExistence type="predicted"/>
<gene>
    <name evidence="2" type="ORF">AJ80_04026</name>
</gene>
<protein>
    <submittedName>
        <fullName evidence="2">Uncharacterized protein</fullName>
    </submittedName>
</protein>
<dbReference type="OrthoDB" id="4368596at2759"/>
<dbReference type="EMBL" id="PDNA01000049">
    <property type="protein sequence ID" value="PGH19273.1"/>
    <property type="molecule type" value="Genomic_DNA"/>
</dbReference>
<evidence type="ECO:0000313" key="3">
    <source>
        <dbReference type="Proteomes" id="UP000224634"/>
    </source>
</evidence>
<dbReference type="Proteomes" id="UP000224634">
    <property type="component" value="Unassembled WGS sequence"/>
</dbReference>
<feature type="region of interest" description="Disordered" evidence="1">
    <location>
        <begin position="76"/>
        <end position="111"/>
    </location>
</feature>
<dbReference type="AlphaFoldDB" id="A0A2B7YE07"/>
<sequence>MSISRWAVEMTFIGIFAKSQEALHDATLHAYAASPQLADSIAENLKVLTLLDPHMLHNTICRVQLLLPPSIQINHDSMQSTRRDPSQDRFSRTLDGERTGAPATDASSQWADPTPWEGSMNYTCPFPAPAEPIDPTQSLSGRSSGDATPAPGAALVDDASDLVDWSSWIEHNFLHPGDTPPDAFWNQPAVTLHVVRNVLPKDNYANVFIYVESLKKQEEMNFIKIRLARTLLYLLYIEELEETKRRRGGGMKERGRVETEAIDTLLGAISGGILIALDPSCVFPYCTVLSTIISILLKSTPL</sequence>
<feature type="region of interest" description="Disordered" evidence="1">
    <location>
        <begin position="126"/>
        <end position="153"/>
    </location>
</feature>
<feature type="compositionally biased region" description="Polar residues" evidence="1">
    <location>
        <begin position="135"/>
        <end position="146"/>
    </location>
</feature>
<name>A0A2B7YE07_POLH7</name>
<evidence type="ECO:0000256" key="1">
    <source>
        <dbReference type="SAM" id="MobiDB-lite"/>
    </source>
</evidence>
<organism evidence="2 3">
    <name type="scientific">Polytolypa hystricis (strain UAMH7299)</name>
    <dbReference type="NCBI Taxonomy" id="1447883"/>
    <lineage>
        <taxon>Eukaryota</taxon>
        <taxon>Fungi</taxon>
        <taxon>Dikarya</taxon>
        <taxon>Ascomycota</taxon>
        <taxon>Pezizomycotina</taxon>
        <taxon>Eurotiomycetes</taxon>
        <taxon>Eurotiomycetidae</taxon>
        <taxon>Onygenales</taxon>
        <taxon>Onygenales incertae sedis</taxon>
        <taxon>Polytolypa</taxon>
    </lineage>
</organism>
<reference evidence="2 3" key="1">
    <citation type="submission" date="2017-10" db="EMBL/GenBank/DDBJ databases">
        <title>Comparative genomics in systemic dimorphic fungi from Ajellomycetaceae.</title>
        <authorList>
            <person name="Munoz J.F."/>
            <person name="Mcewen J.G."/>
            <person name="Clay O.K."/>
            <person name="Cuomo C.A."/>
        </authorList>
    </citation>
    <scope>NUCLEOTIDE SEQUENCE [LARGE SCALE GENOMIC DNA]</scope>
    <source>
        <strain evidence="2 3">UAMH7299</strain>
    </source>
</reference>
<accession>A0A2B7YE07</accession>
<keyword evidence="3" id="KW-1185">Reference proteome</keyword>
<comment type="caution">
    <text evidence="2">The sequence shown here is derived from an EMBL/GenBank/DDBJ whole genome shotgun (WGS) entry which is preliminary data.</text>
</comment>